<gene>
    <name evidence="1" type="ORF">MNBD_ALPHA03-287</name>
</gene>
<dbReference type="EC" id="2.7.1.40" evidence="1"/>
<dbReference type="GO" id="GO:0004743">
    <property type="term" value="F:pyruvate kinase activity"/>
    <property type="evidence" value="ECO:0007669"/>
    <property type="project" value="UniProtKB-EC"/>
</dbReference>
<accession>A0A3B1AAE4</accession>
<dbReference type="AlphaFoldDB" id="A0A3B1AAE4"/>
<sequence length="94" mass="10478">MCAAVVAGCNSPPVFQSAKLIFDLMPLFIGGITMPKVKRVDINVIKGSMGVPIEIKGQWHDKVWDAPTAQLDELYTRDWRADGRGFYHVDLTTE</sequence>
<dbReference type="GO" id="GO:0016301">
    <property type="term" value="F:kinase activity"/>
    <property type="evidence" value="ECO:0007669"/>
    <property type="project" value="UniProtKB-KW"/>
</dbReference>
<proteinExistence type="predicted"/>
<evidence type="ECO:0000313" key="1">
    <source>
        <dbReference type="EMBL" id="VAX02716.1"/>
    </source>
</evidence>
<organism evidence="1">
    <name type="scientific">hydrothermal vent metagenome</name>
    <dbReference type="NCBI Taxonomy" id="652676"/>
    <lineage>
        <taxon>unclassified sequences</taxon>
        <taxon>metagenomes</taxon>
        <taxon>ecological metagenomes</taxon>
    </lineage>
</organism>
<dbReference type="EMBL" id="UOFW01000023">
    <property type="protein sequence ID" value="VAX02716.1"/>
    <property type="molecule type" value="Genomic_DNA"/>
</dbReference>
<keyword evidence="1" id="KW-0418">Kinase</keyword>
<keyword evidence="1" id="KW-0670">Pyruvate</keyword>
<reference evidence="1" key="1">
    <citation type="submission" date="2018-06" db="EMBL/GenBank/DDBJ databases">
        <authorList>
            <person name="Zhirakovskaya E."/>
        </authorList>
    </citation>
    <scope>NUCLEOTIDE SEQUENCE</scope>
</reference>
<keyword evidence="1" id="KW-0808">Transferase</keyword>
<protein>
    <submittedName>
        <fullName evidence="1">Pyruvate kinase</fullName>
        <ecNumber evidence="1">2.7.1.40</ecNumber>
    </submittedName>
</protein>
<name>A0A3B1AAE4_9ZZZZ</name>